<organism evidence="6 7">
    <name type="scientific">Dyella japonica DSM 16301</name>
    <dbReference type="NCBI Taxonomy" id="1440762"/>
    <lineage>
        <taxon>Bacteria</taxon>
        <taxon>Pseudomonadati</taxon>
        <taxon>Pseudomonadota</taxon>
        <taxon>Gammaproteobacteria</taxon>
        <taxon>Lysobacterales</taxon>
        <taxon>Rhodanobacteraceae</taxon>
        <taxon>Dyella</taxon>
    </lineage>
</organism>
<comment type="similarity">
    <text evidence="2">Belongs to the HPF/YfiA ribosome-associated protein family. Short HPF subfamily.</text>
</comment>
<dbReference type="GO" id="GO:0045900">
    <property type="term" value="P:negative regulation of translational elongation"/>
    <property type="evidence" value="ECO:0007669"/>
    <property type="project" value="TreeGrafter"/>
</dbReference>
<dbReference type="InterPro" id="IPR036567">
    <property type="entry name" value="RHF-like"/>
</dbReference>
<proteinExistence type="inferred from homology"/>
<dbReference type="Gene3D" id="3.30.160.100">
    <property type="entry name" value="Ribosome hibernation promotion factor-like"/>
    <property type="match status" value="1"/>
</dbReference>
<dbReference type="CDD" id="cd00552">
    <property type="entry name" value="RaiA"/>
    <property type="match status" value="1"/>
</dbReference>
<evidence type="ECO:0000313" key="6">
    <source>
        <dbReference type="EMBL" id="KLD62021.1"/>
    </source>
</evidence>
<reference evidence="6 7" key="1">
    <citation type="journal article" date="2015" name="Antonie Van Leeuwenhoek">
        <title>A phylogenomic and molecular marker based taxonomic framework for the order Xanthomonadales: proposal to transfer the families Algiphilaceae and Solimonadaceae to the order Nevskiales ord. nov. and to create a new family within the order Xanthomonadales, the family Rhodanobacteraceae fam. nov., containing the genus Rhodanobacter and its closest relatives.</title>
        <authorList>
            <person name="Naushad S."/>
            <person name="Adeolu M."/>
            <person name="Wong S."/>
            <person name="Sohail M."/>
            <person name="Schellhorn H.E."/>
            <person name="Gupta R.S."/>
        </authorList>
    </citation>
    <scope>NUCLEOTIDE SEQUENCE [LARGE SCALE GENOMIC DNA]</scope>
    <source>
        <strain evidence="6 7">DSM 16301</strain>
    </source>
</reference>
<dbReference type="SUPFAM" id="SSF69754">
    <property type="entry name" value="Ribosome binding protein Y (YfiA homologue)"/>
    <property type="match status" value="1"/>
</dbReference>
<dbReference type="NCBIfam" id="TIGR00741">
    <property type="entry name" value="yfiA"/>
    <property type="match status" value="1"/>
</dbReference>
<dbReference type="InterPro" id="IPR003489">
    <property type="entry name" value="RHF/RaiA"/>
</dbReference>
<sequence length="107" mass="12348">MQVQLSGQQIEVTPALRDHVNNRLDRLTRLDERILSLSIVLSVNKLQQRAEGTLNVTGSTLHAEALENDMYVSIDVLFDKLVTQLRKHREKICDKHQRAAREERLYG</sequence>
<dbReference type="PANTHER" id="PTHR33231:SF1">
    <property type="entry name" value="30S RIBOSOMAL PROTEIN"/>
    <property type="match status" value="1"/>
</dbReference>
<comment type="caution">
    <text evidence="6">The sequence shown here is derived from an EMBL/GenBank/DDBJ whole genome shotgun (WGS) entry which is preliminary data.</text>
</comment>
<dbReference type="InterPro" id="IPR050574">
    <property type="entry name" value="HPF/YfiA_ribosome-assoc"/>
</dbReference>
<dbReference type="EMBL" id="JPLA01000061">
    <property type="protein sequence ID" value="KLD62021.1"/>
    <property type="molecule type" value="Genomic_DNA"/>
</dbReference>
<dbReference type="FunFam" id="3.30.160.100:FF:000001">
    <property type="entry name" value="Ribosome hibernation promoting factor"/>
    <property type="match status" value="1"/>
</dbReference>
<dbReference type="OrthoDB" id="9795980at2"/>
<evidence type="ECO:0000256" key="3">
    <source>
        <dbReference type="ARBA" id="ARBA00038695"/>
    </source>
</evidence>
<accession>A0A0G9GXR2</accession>
<dbReference type="GO" id="GO:0022627">
    <property type="term" value="C:cytosolic small ribosomal subunit"/>
    <property type="evidence" value="ECO:0007669"/>
    <property type="project" value="TreeGrafter"/>
</dbReference>
<dbReference type="RefSeq" id="WP_046973272.1">
    <property type="nucleotide sequence ID" value="NZ_JPLA01000061.1"/>
</dbReference>
<name>A0A0G9GXR2_9GAMM</name>
<evidence type="ECO:0000313" key="7">
    <source>
        <dbReference type="Proteomes" id="UP000035481"/>
    </source>
</evidence>
<evidence type="ECO:0000256" key="1">
    <source>
        <dbReference type="ARBA" id="ARBA00022845"/>
    </source>
</evidence>
<dbReference type="GO" id="GO:0043024">
    <property type="term" value="F:ribosomal small subunit binding"/>
    <property type="evidence" value="ECO:0007669"/>
    <property type="project" value="TreeGrafter"/>
</dbReference>
<dbReference type="Pfam" id="PF02482">
    <property type="entry name" value="Ribosomal_S30AE"/>
    <property type="match status" value="1"/>
</dbReference>
<evidence type="ECO:0000256" key="2">
    <source>
        <dbReference type="ARBA" id="ARBA00038434"/>
    </source>
</evidence>
<evidence type="ECO:0000256" key="5">
    <source>
        <dbReference type="ARBA" id="ARBA00041319"/>
    </source>
</evidence>
<protein>
    <recommendedName>
        <fullName evidence="4">Ribosome hibernation promoting factor</fullName>
    </recommendedName>
    <alternativeName>
        <fullName evidence="5">Hibernation factor HPF</fullName>
    </alternativeName>
</protein>
<dbReference type="Proteomes" id="UP000035481">
    <property type="component" value="Unassembled WGS sequence"/>
</dbReference>
<dbReference type="PANTHER" id="PTHR33231">
    <property type="entry name" value="30S RIBOSOMAL PROTEIN"/>
    <property type="match status" value="1"/>
</dbReference>
<dbReference type="AlphaFoldDB" id="A0A0G9GXR2"/>
<comment type="subunit">
    <text evidence="3">Associates exclusively with 100S ribosomes, which are dimers of 70S ribosomes.</text>
</comment>
<dbReference type="STRING" id="1440762.Y882_17985"/>
<dbReference type="PATRIC" id="fig|1440762.4.peg.3470"/>
<keyword evidence="1" id="KW-0810">Translation regulation</keyword>
<gene>
    <name evidence="6" type="ORF">Y882_17985</name>
</gene>
<evidence type="ECO:0000256" key="4">
    <source>
        <dbReference type="ARBA" id="ARBA00041148"/>
    </source>
</evidence>